<feature type="region of interest" description="Disordered" evidence="1">
    <location>
        <begin position="1"/>
        <end position="35"/>
    </location>
</feature>
<evidence type="ECO:0000313" key="3">
    <source>
        <dbReference type="Proteomes" id="UP000007797"/>
    </source>
</evidence>
<dbReference type="EMBL" id="GL883021">
    <property type="protein sequence ID" value="EGG17306.1"/>
    <property type="molecule type" value="Genomic_DNA"/>
</dbReference>
<dbReference type="AlphaFoldDB" id="F4Q5P7"/>
<reference evidence="3" key="1">
    <citation type="journal article" date="2011" name="Genome Res.">
        <title>Phylogeny-wide analysis of social amoeba genomes highlights ancient origins for complex intercellular communication.</title>
        <authorList>
            <person name="Heidel A.J."/>
            <person name="Lawal H.M."/>
            <person name="Felder M."/>
            <person name="Schilde C."/>
            <person name="Helps N.R."/>
            <person name="Tunggal B."/>
            <person name="Rivero F."/>
            <person name="John U."/>
            <person name="Schleicher M."/>
            <person name="Eichinger L."/>
            <person name="Platzer M."/>
            <person name="Noegel A.A."/>
            <person name="Schaap P."/>
            <person name="Gloeckner G."/>
        </authorList>
    </citation>
    <scope>NUCLEOTIDE SEQUENCE [LARGE SCALE GENOMIC DNA]</scope>
    <source>
        <strain evidence="3">SH3</strain>
    </source>
</reference>
<dbReference type="GeneID" id="14869044"/>
<dbReference type="RefSeq" id="XP_004355790.1">
    <property type="nucleotide sequence ID" value="XM_004355737.1"/>
</dbReference>
<gene>
    <name evidence="2" type="ORF">DFA_08299</name>
</gene>
<proteinExistence type="predicted"/>
<sequence length="35" mass="3856">MIHCQLKTTGVTSSKTPTTSRSTAKHSPSHNYRVI</sequence>
<accession>F4Q5P7</accession>
<dbReference type="KEGG" id="dfa:DFA_08299"/>
<feature type="compositionally biased region" description="Low complexity" evidence="1">
    <location>
        <begin position="8"/>
        <end position="22"/>
    </location>
</feature>
<organism evidence="2 3">
    <name type="scientific">Cavenderia fasciculata</name>
    <name type="common">Slime mold</name>
    <name type="synonym">Dictyostelium fasciculatum</name>
    <dbReference type="NCBI Taxonomy" id="261658"/>
    <lineage>
        <taxon>Eukaryota</taxon>
        <taxon>Amoebozoa</taxon>
        <taxon>Evosea</taxon>
        <taxon>Eumycetozoa</taxon>
        <taxon>Dictyostelia</taxon>
        <taxon>Acytosteliales</taxon>
        <taxon>Cavenderiaceae</taxon>
        <taxon>Cavenderia</taxon>
    </lineage>
</organism>
<evidence type="ECO:0000313" key="2">
    <source>
        <dbReference type="EMBL" id="EGG17306.1"/>
    </source>
</evidence>
<evidence type="ECO:0000256" key="1">
    <source>
        <dbReference type="SAM" id="MobiDB-lite"/>
    </source>
</evidence>
<name>F4Q5P7_CACFS</name>
<protein>
    <submittedName>
        <fullName evidence="2">Uncharacterized protein</fullName>
    </submittedName>
</protein>
<keyword evidence="3" id="KW-1185">Reference proteome</keyword>
<dbReference type="Proteomes" id="UP000007797">
    <property type="component" value="Unassembled WGS sequence"/>
</dbReference>